<sequence length="361" mass="41796">MKEYIFKMNAGELILKPQKDLKKLYIELSSRCNLDCPMCFKNTFTDPEGFMSKGTFDKIIKDLKEFPEVDHIIFGGIGECTMNPHFLDMVRKVKNEGYMITITSNGYMLSDLLIMQLIDLKVDELVVSVETGDVGHPSFKYVEKLLEKFSKYKEQRNTGKPALSIETVLTKKNYMDFGNIVKSLLPYGIRKVVISNLLPVYEHFLGLELYSEDSKEKDVELRKLISNAVTAKVSAVIPNFKLKTERHCNFIEKNATVIRWDGEVVPCYRFLHDGIEYVYGQKKEIKAYSFGNIEKNTLSEIWTSKDYTWFRYKVKNSLFPSCTDCDLKDGCQFVETTQQDCWGNEPSCADCLWWRNIIMCP</sequence>
<dbReference type="EMBL" id="CP069362">
    <property type="protein sequence ID" value="WGS64301.1"/>
    <property type="molecule type" value="Genomic_DNA"/>
</dbReference>
<dbReference type="PROSITE" id="PS51918">
    <property type="entry name" value="RADICAL_SAM"/>
    <property type="match status" value="1"/>
</dbReference>
<proteinExistence type="predicted"/>
<gene>
    <name evidence="8" type="ORF">JRV97_07945</name>
</gene>
<evidence type="ECO:0000313" key="9">
    <source>
        <dbReference type="Proteomes" id="UP001232493"/>
    </source>
</evidence>
<dbReference type="SFLD" id="SFLDG01387">
    <property type="entry name" value="BtrN-like_SPASM_domain_contain"/>
    <property type="match status" value="1"/>
</dbReference>
<dbReference type="Gene3D" id="3.20.20.70">
    <property type="entry name" value="Aldolase class I"/>
    <property type="match status" value="1"/>
</dbReference>
<dbReference type="InterPro" id="IPR000385">
    <property type="entry name" value="MoaA_NifB_PqqE_Fe-S-bd_CS"/>
</dbReference>
<dbReference type="Proteomes" id="UP001232493">
    <property type="component" value="Chromosome"/>
</dbReference>
<comment type="cofactor">
    <cofactor evidence="1">
        <name>[4Fe-4S] cluster</name>
        <dbReference type="ChEBI" id="CHEBI:49883"/>
    </cofactor>
</comment>
<accession>A0ABY8PNZ0</accession>
<keyword evidence="5" id="KW-0408">Iron</keyword>
<dbReference type="CDD" id="cd21121">
    <property type="entry name" value="SPASM_Cmo-like"/>
    <property type="match status" value="1"/>
</dbReference>
<keyword evidence="2" id="KW-0004">4Fe-4S</keyword>
<dbReference type="PROSITE" id="PS01305">
    <property type="entry name" value="MOAA_NIFB_PQQE"/>
    <property type="match status" value="1"/>
</dbReference>
<dbReference type="InterPro" id="IPR027604">
    <property type="entry name" value="W_rSAM_matur"/>
</dbReference>
<evidence type="ECO:0000313" key="8">
    <source>
        <dbReference type="EMBL" id="WGS64301.1"/>
    </source>
</evidence>
<dbReference type="CDD" id="cd01335">
    <property type="entry name" value="Radical_SAM"/>
    <property type="match status" value="1"/>
</dbReference>
<dbReference type="InterPro" id="IPR013785">
    <property type="entry name" value="Aldolase_TIM"/>
</dbReference>
<keyword evidence="4" id="KW-0479">Metal-binding</keyword>
<evidence type="ECO:0000256" key="4">
    <source>
        <dbReference type="ARBA" id="ARBA00022723"/>
    </source>
</evidence>
<evidence type="ECO:0000256" key="3">
    <source>
        <dbReference type="ARBA" id="ARBA00022691"/>
    </source>
</evidence>
<keyword evidence="9" id="KW-1185">Reference proteome</keyword>
<dbReference type="PANTHER" id="PTHR11228">
    <property type="entry name" value="RADICAL SAM DOMAIN PROTEIN"/>
    <property type="match status" value="1"/>
</dbReference>
<dbReference type="InterPro" id="IPR007197">
    <property type="entry name" value="rSAM"/>
</dbReference>
<dbReference type="PANTHER" id="PTHR11228:SF34">
    <property type="entry name" value="TUNGSTEN-CONTAINING ALDEHYDE FERREDOXIN OXIDOREDUCTASE COFACTOR MODIFYING PROTEIN"/>
    <property type="match status" value="1"/>
</dbReference>
<dbReference type="SUPFAM" id="SSF102114">
    <property type="entry name" value="Radical SAM enzymes"/>
    <property type="match status" value="1"/>
</dbReference>
<dbReference type="NCBIfam" id="TIGR04317">
    <property type="entry name" value="W_rSAM_matur"/>
    <property type="match status" value="1"/>
</dbReference>
<evidence type="ECO:0000256" key="5">
    <source>
        <dbReference type="ARBA" id="ARBA00023004"/>
    </source>
</evidence>
<evidence type="ECO:0000256" key="2">
    <source>
        <dbReference type="ARBA" id="ARBA00022485"/>
    </source>
</evidence>
<protein>
    <submittedName>
        <fullName evidence="8">Tungsten cofactor oxidoreductase radical SAM maturase</fullName>
    </submittedName>
</protein>
<dbReference type="SFLD" id="SFLDF00570">
    <property type="entry name" value="tungsten_cofactor_oxidoreducas"/>
    <property type="match status" value="1"/>
</dbReference>
<dbReference type="Pfam" id="PF13186">
    <property type="entry name" value="SPASM"/>
    <property type="match status" value="1"/>
</dbReference>
<organism evidence="8 9">
    <name type="scientific">Marinitoga aeolica</name>
    <dbReference type="NCBI Taxonomy" id="2809031"/>
    <lineage>
        <taxon>Bacteria</taxon>
        <taxon>Thermotogati</taxon>
        <taxon>Thermotogota</taxon>
        <taxon>Thermotogae</taxon>
        <taxon>Petrotogales</taxon>
        <taxon>Petrotogaceae</taxon>
        <taxon>Marinitoga</taxon>
    </lineage>
</organism>
<dbReference type="SFLD" id="SFLDG01067">
    <property type="entry name" value="SPASM/twitch_domain_containing"/>
    <property type="match status" value="1"/>
</dbReference>
<evidence type="ECO:0000259" key="7">
    <source>
        <dbReference type="PROSITE" id="PS51918"/>
    </source>
</evidence>
<dbReference type="RefSeq" id="WP_280997854.1">
    <property type="nucleotide sequence ID" value="NZ_CP069362.1"/>
</dbReference>
<dbReference type="Pfam" id="PF04055">
    <property type="entry name" value="Radical_SAM"/>
    <property type="match status" value="1"/>
</dbReference>
<evidence type="ECO:0000256" key="1">
    <source>
        <dbReference type="ARBA" id="ARBA00001966"/>
    </source>
</evidence>
<evidence type="ECO:0000256" key="6">
    <source>
        <dbReference type="ARBA" id="ARBA00023014"/>
    </source>
</evidence>
<dbReference type="InterPro" id="IPR058240">
    <property type="entry name" value="rSAM_sf"/>
</dbReference>
<feature type="domain" description="Radical SAM core" evidence="7">
    <location>
        <begin position="18"/>
        <end position="238"/>
    </location>
</feature>
<keyword evidence="3" id="KW-0949">S-adenosyl-L-methionine</keyword>
<dbReference type="SFLD" id="SFLDS00029">
    <property type="entry name" value="Radical_SAM"/>
    <property type="match status" value="1"/>
</dbReference>
<dbReference type="InterPro" id="IPR034391">
    <property type="entry name" value="AdoMet-like_SPASM_containing"/>
</dbReference>
<reference evidence="8 9" key="1">
    <citation type="submission" date="2021-02" db="EMBL/GenBank/DDBJ databases">
        <title>Characterization of Marinitoga sp. nov. str. BP5-C20A.</title>
        <authorList>
            <person name="Erauso G."/>
            <person name="Postec A."/>
        </authorList>
    </citation>
    <scope>NUCLEOTIDE SEQUENCE [LARGE SCALE GENOMIC DNA]</scope>
    <source>
        <strain evidence="8 9">BP5-C20A</strain>
    </source>
</reference>
<dbReference type="InterPro" id="IPR050377">
    <property type="entry name" value="Radical_SAM_PqqE_MftC-like"/>
</dbReference>
<name>A0ABY8PNZ0_9BACT</name>
<keyword evidence="6" id="KW-0411">Iron-sulfur</keyword>
<dbReference type="InterPro" id="IPR023885">
    <property type="entry name" value="4Fe4S-binding_SPASM_dom"/>
</dbReference>